<sequence>MEKLTDRQRQAIATKIRITQVATELFKLKGFESVKIQDICQAAEISTGAFYHHFKSKTEIINTAYEQVDILVMDRFEARDFSSNLDKLLFLLCEGAKMMEELGWIFVGEIYKNLLSIEGKYSTKPDRHIALKVKSIVEDSLKSGELDNSISSADLTMIIMRMARGAIFDWCLYQGSYDLKSRIEFDLNLVLSNFKQKNSDEKVRR</sequence>
<dbReference type="SUPFAM" id="SSF46689">
    <property type="entry name" value="Homeodomain-like"/>
    <property type="match status" value="1"/>
</dbReference>
<dbReference type="InterPro" id="IPR050624">
    <property type="entry name" value="HTH-type_Tx_Regulator"/>
</dbReference>
<dbReference type="GO" id="GO:0003677">
    <property type="term" value="F:DNA binding"/>
    <property type="evidence" value="ECO:0007669"/>
    <property type="project" value="UniProtKB-KW"/>
</dbReference>
<reference evidence="3" key="1">
    <citation type="submission" date="2019-08" db="EMBL/GenBank/DDBJ databases">
        <authorList>
            <person name="Kucharzyk K."/>
            <person name="Murdoch R.W."/>
            <person name="Higgins S."/>
            <person name="Loffler F."/>
        </authorList>
    </citation>
    <scope>NUCLEOTIDE SEQUENCE</scope>
</reference>
<dbReference type="InterPro" id="IPR036271">
    <property type="entry name" value="Tet_transcr_reg_TetR-rel_C_sf"/>
</dbReference>
<dbReference type="AlphaFoldDB" id="A0A645DTZ3"/>
<gene>
    <name evidence="3" type="ORF">SDC9_139973</name>
</gene>
<dbReference type="PROSITE" id="PS50977">
    <property type="entry name" value="HTH_TETR_2"/>
    <property type="match status" value="1"/>
</dbReference>
<comment type="caution">
    <text evidence="3">The sequence shown here is derived from an EMBL/GenBank/DDBJ whole genome shotgun (WGS) entry which is preliminary data.</text>
</comment>
<organism evidence="3">
    <name type="scientific">bioreactor metagenome</name>
    <dbReference type="NCBI Taxonomy" id="1076179"/>
    <lineage>
        <taxon>unclassified sequences</taxon>
        <taxon>metagenomes</taxon>
        <taxon>ecological metagenomes</taxon>
    </lineage>
</organism>
<dbReference type="Gene3D" id="1.10.357.10">
    <property type="entry name" value="Tetracycline Repressor, domain 2"/>
    <property type="match status" value="1"/>
</dbReference>
<dbReference type="EMBL" id="VSSQ01039722">
    <property type="protein sequence ID" value="MPM92837.1"/>
    <property type="molecule type" value="Genomic_DNA"/>
</dbReference>
<evidence type="ECO:0000313" key="3">
    <source>
        <dbReference type="EMBL" id="MPM92837.1"/>
    </source>
</evidence>
<feature type="domain" description="HTH tetR-type" evidence="2">
    <location>
        <begin position="12"/>
        <end position="72"/>
    </location>
</feature>
<name>A0A645DTZ3_9ZZZZ</name>
<dbReference type="Pfam" id="PF00440">
    <property type="entry name" value="TetR_N"/>
    <property type="match status" value="1"/>
</dbReference>
<dbReference type="InterPro" id="IPR001647">
    <property type="entry name" value="HTH_TetR"/>
</dbReference>
<dbReference type="InterPro" id="IPR009057">
    <property type="entry name" value="Homeodomain-like_sf"/>
</dbReference>
<keyword evidence="1" id="KW-0238">DNA-binding</keyword>
<dbReference type="PRINTS" id="PR00455">
    <property type="entry name" value="HTHTETR"/>
</dbReference>
<evidence type="ECO:0000256" key="1">
    <source>
        <dbReference type="ARBA" id="ARBA00023125"/>
    </source>
</evidence>
<proteinExistence type="predicted"/>
<accession>A0A645DTZ3</accession>
<dbReference type="SUPFAM" id="SSF48498">
    <property type="entry name" value="Tetracyclin repressor-like, C-terminal domain"/>
    <property type="match status" value="1"/>
</dbReference>
<evidence type="ECO:0000259" key="2">
    <source>
        <dbReference type="PROSITE" id="PS50977"/>
    </source>
</evidence>
<dbReference type="PANTHER" id="PTHR43479:SF11">
    <property type="entry name" value="ACREF_ENVCD OPERON REPRESSOR-RELATED"/>
    <property type="match status" value="1"/>
</dbReference>
<protein>
    <recommendedName>
        <fullName evidence="2">HTH tetR-type domain-containing protein</fullName>
    </recommendedName>
</protein>
<dbReference type="PANTHER" id="PTHR43479">
    <property type="entry name" value="ACREF/ENVCD OPERON REPRESSOR-RELATED"/>
    <property type="match status" value="1"/>
</dbReference>